<name>A0ACC2PNF5_9HYME</name>
<sequence>MPQESDAAKSLLNEEDKTHVVDDDDDAISIEKDNESVSDISEVNTDDMSVAKLWEVMQKFISAKLKQQSVEINENTDSKVDVLIEKVDTLYGKVAMLEDDMQDAFNRLSVLENSEQNTQGQAELVIAETNERMIRAKNVILLGVSETVKDQQIPQFLQNLLRSAPFELNNIHYARLGKAQADKCRPLKVYGVGEWKQGST</sequence>
<accession>A0ACC2PNF5</accession>
<protein>
    <submittedName>
        <fullName evidence="1">Uncharacterized protein</fullName>
    </submittedName>
</protein>
<reference evidence="1" key="1">
    <citation type="submission" date="2023-04" db="EMBL/GenBank/DDBJ databases">
        <title>A chromosome-level genome assembly of the parasitoid wasp Eretmocerus hayati.</title>
        <authorList>
            <person name="Zhong Y."/>
            <person name="Liu S."/>
            <person name="Liu Y."/>
        </authorList>
    </citation>
    <scope>NUCLEOTIDE SEQUENCE</scope>
    <source>
        <strain evidence="1">ZJU_SS_LIU_2023</strain>
    </source>
</reference>
<comment type="caution">
    <text evidence="1">The sequence shown here is derived from an EMBL/GenBank/DDBJ whole genome shotgun (WGS) entry which is preliminary data.</text>
</comment>
<organism evidence="1 2">
    <name type="scientific">Eretmocerus hayati</name>
    <dbReference type="NCBI Taxonomy" id="131215"/>
    <lineage>
        <taxon>Eukaryota</taxon>
        <taxon>Metazoa</taxon>
        <taxon>Ecdysozoa</taxon>
        <taxon>Arthropoda</taxon>
        <taxon>Hexapoda</taxon>
        <taxon>Insecta</taxon>
        <taxon>Pterygota</taxon>
        <taxon>Neoptera</taxon>
        <taxon>Endopterygota</taxon>
        <taxon>Hymenoptera</taxon>
        <taxon>Apocrita</taxon>
        <taxon>Proctotrupomorpha</taxon>
        <taxon>Chalcidoidea</taxon>
        <taxon>Aphelinidae</taxon>
        <taxon>Aphelininae</taxon>
        <taxon>Eretmocerus</taxon>
    </lineage>
</organism>
<proteinExistence type="predicted"/>
<gene>
    <name evidence="1" type="ORF">QAD02_020912</name>
</gene>
<dbReference type="EMBL" id="CM056741">
    <property type="protein sequence ID" value="KAJ8685119.1"/>
    <property type="molecule type" value="Genomic_DNA"/>
</dbReference>
<evidence type="ECO:0000313" key="2">
    <source>
        <dbReference type="Proteomes" id="UP001239111"/>
    </source>
</evidence>
<keyword evidence="2" id="KW-1185">Reference proteome</keyword>
<evidence type="ECO:0000313" key="1">
    <source>
        <dbReference type="EMBL" id="KAJ8685119.1"/>
    </source>
</evidence>
<dbReference type="Proteomes" id="UP001239111">
    <property type="component" value="Chromosome 1"/>
</dbReference>